<keyword evidence="3" id="KW-1185">Reference proteome</keyword>
<dbReference type="EMBL" id="CAJOBG010004642">
    <property type="protein sequence ID" value="CAF4119982.1"/>
    <property type="molecule type" value="Genomic_DNA"/>
</dbReference>
<dbReference type="Proteomes" id="UP000663866">
    <property type="component" value="Unassembled WGS sequence"/>
</dbReference>
<organism evidence="2 3">
    <name type="scientific">Rotaria magnacalcarata</name>
    <dbReference type="NCBI Taxonomy" id="392030"/>
    <lineage>
        <taxon>Eukaryota</taxon>
        <taxon>Metazoa</taxon>
        <taxon>Spiralia</taxon>
        <taxon>Gnathifera</taxon>
        <taxon>Rotifera</taxon>
        <taxon>Eurotatoria</taxon>
        <taxon>Bdelloidea</taxon>
        <taxon>Philodinida</taxon>
        <taxon>Philodinidae</taxon>
        <taxon>Rotaria</taxon>
    </lineage>
</organism>
<dbReference type="Proteomes" id="UP000663856">
    <property type="component" value="Unassembled WGS sequence"/>
</dbReference>
<reference evidence="2" key="1">
    <citation type="submission" date="2021-02" db="EMBL/GenBank/DDBJ databases">
        <authorList>
            <person name="Nowell W R."/>
        </authorList>
    </citation>
    <scope>NUCLEOTIDE SEQUENCE</scope>
</reference>
<evidence type="ECO:0000313" key="2">
    <source>
        <dbReference type="EMBL" id="CAF4119982.1"/>
    </source>
</evidence>
<comment type="caution">
    <text evidence="2">The sequence shown here is derived from an EMBL/GenBank/DDBJ whole genome shotgun (WGS) entry which is preliminary data.</text>
</comment>
<evidence type="ECO:0000313" key="3">
    <source>
        <dbReference type="Proteomes" id="UP000663866"/>
    </source>
</evidence>
<name>A0A819WB78_9BILA</name>
<proteinExistence type="predicted"/>
<dbReference type="AlphaFoldDB" id="A0A819WB78"/>
<sequence length="161" mass="19066">MTFSECVKKLHDYLTCGIIIAAGSLTRIYLHRKHVRSWLIYSIRFRQRDNNNNSQMVSDQFELLSMTVLNNLETVQVPLKKAIEKQTNLYSDDEHERDQNIQYDRDNDSERILFKTNYDNQQTTLYCFPTYDCLAKFSVSFPSSLINQQRGTDRMPFPSYQ</sequence>
<evidence type="ECO:0000313" key="1">
    <source>
        <dbReference type="EMBL" id="CAF2163514.1"/>
    </source>
</evidence>
<accession>A0A819WB78</accession>
<dbReference type="EMBL" id="CAJNRF010014982">
    <property type="protein sequence ID" value="CAF2163514.1"/>
    <property type="molecule type" value="Genomic_DNA"/>
</dbReference>
<gene>
    <name evidence="2" type="ORF">OVN521_LOCUS21921</name>
    <name evidence="1" type="ORF">WKI299_LOCUS32445</name>
</gene>
<protein>
    <submittedName>
        <fullName evidence="2">Uncharacterized protein</fullName>
    </submittedName>
</protein>